<keyword evidence="7 12" id="KW-0349">Heme</keyword>
<keyword evidence="9 12" id="KW-0249">Electron transport</keyword>
<comment type="subcellular location">
    <subcellularLocation>
        <location evidence="2 12">Cellular thylakoid lumen</location>
    </subcellularLocation>
</comment>
<dbReference type="InterPro" id="IPR008168">
    <property type="entry name" value="Cyt_C_IC"/>
</dbReference>
<evidence type="ECO:0000256" key="1">
    <source>
        <dbReference type="ARBA" id="ARBA00002347"/>
    </source>
</evidence>
<evidence type="ECO:0000256" key="12">
    <source>
        <dbReference type="HAMAP-Rule" id="MF_00594"/>
    </source>
</evidence>
<dbReference type="GO" id="GO:0009055">
    <property type="term" value="F:electron transfer activity"/>
    <property type="evidence" value="ECO:0007669"/>
    <property type="project" value="UniProtKB-UniRule"/>
</dbReference>
<name>A0A1Z4JQV0_LEPBY</name>
<comment type="PTM">
    <text evidence="12">Binds 1 heme c group per subunit.</text>
</comment>
<evidence type="ECO:0000256" key="8">
    <source>
        <dbReference type="ARBA" id="ARBA00022723"/>
    </source>
</evidence>
<evidence type="ECO:0000256" key="2">
    <source>
        <dbReference type="ARBA" id="ARBA00004518"/>
    </source>
</evidence>
<protein>
    <recommendedName>
        <fullName evidence="4 12">Cytochrome c6</fullName>
    </recommendedName>
    <alternativeName>
        <fullName evidence="12">Cytochrome c-553</fullName>
    </alternativeName>
    <alternativeName>
        <fullName evidence="12">Cytochrome c553</fullName>
    </alternativeName>
    <alternativeName>
        <fullName evidence="12">Soluble cytochrome f</fullName>
    </alternativeName>
</protein>
<comment type="function">
    <text evidence="1 12">Functions as an electron carrier between membrane-bound cytochrome b6-f and photosystem I in oxygenic photosynthesis.</text>
</comment>
<evidence type="ECO:0000256" key="7">
    <source>
        <dbReference type="ARBA" id="ARBA00022617"/>
    </source>
</evidence>
<gene>
    <name evidence="12" type="primary">petJ</name>
    <name evidence="14" type="ORF">NIES2135_59600</name>
</gene>
<sequence length="133" mass="14417">MSTNPLKCWSKIAIALISCAIAIFVGISPVLAEVPSGEQLFNSNCSACHIGGNNVIISHKTLRKEALEKYAMNSLEAIRYQVVNGKNAMPAFGGRLNEEEIDAIATYVLGQAELDWSTKVEVSTSQEVSERKS</sequence>
<evidence type="ECO:0000256" key="3">
    <source>
        <dbReference type="ARBA" id="ARBA00009650"/>
    </source>
</evidence>
<evidence type="ECO:0000259" key="13">
    <source>
        <dbReference type="PROSITE" id="PS51007"/>
    </source>
</evidence>
<dbReference type="GO" id="GO:0020037">
    <property type="term" value="F:heme binding"/>
    <property type="evidence" value="ECO:0007669"/>
    <property type="project" value="InterPro"/>
</dbReference>
<dbReference type="FunFam" id="1.10.760.10:FF:000038">
    <property type="entry name" value="Cytochrome c6"/>
    <property type="match status" value="1"/>
</dbReference>
<keyword evidence="8 12" id="KW-0479">Metal-binding</keyword>
<dbReference type="HAMAP" id="MF_00594">
    <property type="entry name" value="Cytc_PetJ"/>
    <property type="match status" value="1"/>
</dbReference>
<dbReference type="SUPFAM" id="SSF46626">
    <property type="entry name" value="Cytochrome c"/>
    <property type="match status" value="1"/>
</dbReference>
<dbReference type="InterPro" id="IPR023655">
    <property type="entry name" value="Cyt_C6"/>
</dbReference>
<evidence type="ECO:0000256" key="9">
    <source>
        <dbReference type="ARBA" id="ARBA00022982"/>
    </source>
</evidence>
<keyword evidence="6 12" id="KW-0602">Photosynthesis</keyword>
<evidence type="ECO:0000256" key="4">
    <source>
        <dbReference type="ARBA" id="ARBA00016152"/>
    </source>
</evidence>
<dbReference type="PANTHER" id="PTHR34688:SF2">
    <property type="entry name" value="CYTOCHROME C6, CHLOROPLASTIC"/>
    <property type="match status" value="1"/>
</dbReference>
<feature type="domain" description="Cytochrome c" evidence="13">
    <location>
        <begin position="32"/>
        <end position="112"/>
    </location>
</feature>
<dbReference type="Gene3D" id="1.10.760.10">
    <property type="entry name" value="Cytochrome c-like domain"/>
    <property type="match status" value="1"/>
</dbReference>
<proteinExistence type="inferred from homology"/>
<dbReference type="PROSITE" id="PS51007">
    <property type="entry name" value="CYTC"/>
    <property type="match status" value="1"/>
</dbReference>
<feature type="binding site" description="axial binding residue" evidence="12">
    <location>
        <position position="49"/>
    </location>
    <ligand>
        <name>heme c</name>
        <dbReference type="ChEBI" id="CHEBI:61717"/>
    </ligand>
    <ligandPart>
        <name>Fe</name>
        <dbReference type="ChEBI" id="CHEBI:18248"/>
    </ligandPart>
</feature>
<dbReference type="PANTHER" id="PTHR34688">
    <property type="entry name" value="CYTOCHROME C6, CHLOROPLASTIC"/>
    <property type="match status" value="1"/>
</dbReference>
<comment type="subunit">
    <text evidence="12">Monomer.</text>
</comment>
<keyword evidence="12" id="KW-0732">Signal</keyword>
<keyword evidence="15" id="KW-1185">Reference proteome</keyword>
<dbReference type="GO" id="GO:0031979">
    <property type="term" value="C:plasma membrane-derived thylakoid lumen"/>
    <property type="evidence" value="ECO:0007669"/>
    <property type="project" value="UniProtKB-SubCell"/>
</dbReference>
<evidence type="ECO:0000256" key="5">
    <source>
        <dbReference type="ARBA" id="ARBA00022448"/>
    </source>
</evidence>
<evidence type="ECO:0000256" key="6">
    <source>
        <dbReference type="ARBA" id="ARBA00022531"/>
    </source>
</evidence>
<reference evidence="14 15" key="1">
    <citation type="submission" date="2017-06" db="EMBL/GenBank/DDBJ databases">
        <title>Genome sequencing of cyanobaciteial culture collection at National Institute for Environmental Studies (NIES).</title>
        <authorList>
            <person name="Hirose Y."/>
            <person name="Shimura Y."/>
            <person name="Fujisawa T."/>
            <person name="Nakamura Y."/>
            <person name="Kawachi M."/>
        </authorList>
    </citation>
    <scope>NUCLEOTIDE SEQUENCE [LARGE SCALE GENOMIC DNA]</scope>
    <source>
        <strain evidence="14 15">NIES-2135</strain>
    </source>
</reference>
<comment type="similarity">
    <text evidence="3 12">Belongs to the cytochrome c family. PetJ subfamily.</text>
</comment>
<dbReference type="NCBIfam" id="NF045930">
    <property type="entry name" value="Cytc6PetJCyano"/>
    <property type="match status" value="1"/>
</dbReference>
<organism evidence="14 15">
    <name type="scientific">Leptolyngbya boryana NIES-2135</name>
    <dbReference type="NCBI Taxonomy" id="1973484"/>
    <lineage>
        <taxon>Bacteria</taxon>
        <taxon>Bacillati</taxon>
        <taxon>Cyanobacteriota</taxon>
        <taxon>Cyanophyceae</taxon>
        <taxon>Leptolyngbyales</taxon>
        <taxon>Leptolyngbyaceae</taxon>
        <taxon>Leptolyngbya group</taxon>
        <taxon>Leptolyngbya</taxon>
    </lineage>
</organism>
<accession>A0A1Z4JQV0</accession>
<evidence type="ECO:0000313" key="15">
    <source>
        <dbReference type="Proteomes" id="UP000217895"/>
    </source>
</evidence>
<feature type="binding site" description="covalent" evidence="12">
    <location>
        <position position="45"/>
    </location>
    <ligand>
        <name>heme c</name>
        <dbReference type="ChEBI" id="CHEBI:61717"/>
    </ligand>
</feature>
<evidence type="ECO:0000313" key="14">
    <source>
        <dbReference type="EMBL" id="BAY59084.1"/>
    </source>
</evidence>
<keyword evidence="5 12" id="KW-0813">Transport</keyword>
<dbReference type="PRINTS" id="PR00605">
    <property type="entry name" value="CYTCHROMECIC"/>
</dbReference>
<dbReference type="AlphaFoldDB" id="A0A1Z4JQV0"/>
<keyword evidence="10 12" id="KW-0408">Iron</keyword>
<dbReference type="Proteomes" id="UP000217895">
    <property type="component" value="Chromosome"/>
</dbReference>
<evidence type="ECO:0000256" key="10">
    <source>
        <dbReference type="ARBA" id="ARBA00023004"/>
    </source>
</evidence>
<keyword evidence="11 12" id="KW-0793">Thylakoid</keyword>
<dbReference type="EMBL" id="AP018203">
    <property type="protein sequence ID" value="BAY59084.1"/>
    <property type="molecule type" value="Genomic_DNA"/>
</dbReference>
<dbReference type="GO" id="GO:0005506">
    <property type="term" value="F:iron ion binding"/>
    <property type="evidence" value="ECO:0007669"/>
    <property type="project" value="InterPro"/>
</dbReference>
<feature type="binding site" description="covalent" evidence="12">
    <location>
        <position position="48"/>
    </location>
    <ligand>
        <name>heme c</name>
        <dbReference type="ChEBI" id="CHEBI:61717"/>
    </ligand>
</feature>
<feature type="binding site" description="axial binding residue" evidence="12">
    <location>
        <position position="89"/>
    </location>
    <ligand>
        <name>heme c</name>
        <dbReference type="ChEBI" id="CHEBI:61717"/>
    </ligand>
    <ligandPart>
        <name>Fe</name>
        <dbReference type="ChEBI" id="CHEBI:18248"/>
    </ligandPart>
</feature>
<dbReference type="InterPro" id="IPR036909">
    <property type="entry name" value="Cyt_c-like_dom_sf"/>
</dbReference>
<dbReference type="Pfam" id="PF13442">
    <property type="entry name" value="Cytochrome_CBB3"/>
    <property type="match status" value="1"/>
</dbReference>
<evidence type="ECO:0000256" key="11">
    <source>
        <dbReference type="ARBA" id="ARBA00023078"/>
    </source>
</evidence>
<dbReference type="GO" id="GO:0015979">
    <property type="term" value="P:photosynthesis"/>
    <property type="evidence" value="ECO:0007669"/>
    <property type="project" value="UniProtKB-UniRule"/>
</dbReference>
<dbReference type="InterPro" id="IPR009056">
    <property type="entry name" value="Cyt_c-like_dom"/>
</dbReference>